<proteinExistence type="predicted"/>
<dbReference type="RefSeq" id="WP_367876094.1">
    <property type="nucleotide sequence ID" value="NZ_JBFNXX010000001.1"/>
</dbReference>
<gene>
    <name evidence="1" type="ORF">AB2B41_02180</name>
</gene>
<keyword evidence="2" id="KW-1185">Reference proteome</keyword>
<protein>
    <submittedName>
        <fullName evidence="1">Uncharacterized protein</fullName>
    </submittedName>
</protein>
<evidence type="ECO:0000313" key="2">
    <source>
        <dbReference type="Proteomes" id="UP001556098"/>
    </source>
</evidence>
<comment type="caution">
    <text evidence="1">The sequence shown here is derived from an EMBL/GenBank/DDBJ whole genome shotgun (WGS) entry which is preliminary data.</text>
</comment>
<sequence length="54" mass="5766">MVRLTGDQALAIAHLDCGKGPPPLVIEPVDIECVPVRGSEIREVGQVRIELDCG</sequence>
<organism evidence="1 2">
    <name type="scientific">Sulfitobacter sediminis</name>
    <dbReference type="NCBI Taxonomy" id="3234186"/>
    <lineage>
        <taxon>Bacteria</taxon>
        <taxon>Pseudomonadati</taxon>
        <taxon>Pseudomonadota</taxon>
        <taxon>Alphaproteobacteria</taxon>
        <taxon>Rhodobacterales</taxon>
        <taxon>Roseobacteraceae</taxon>
        <taxon>Sulfitobacter</taxon>
    </lineage>
</organism>
<dbReference type="EMBL" id="JBFNXX010000001">
    <property type="protein sequence ID" value="MEW9918397.1"/>
    <property type="molecule type" value="Genomic_DNA"/>
</dbReference>
<name>A0ABV3RHF9_9RHOB</name>
<dbReference type="Proteomes" id="UP001556098">
    <property type="component" value="Unassembled WGS sequence"/>
</dbReference>
<accession>A0ABV3RHF9</accession>
<reference evidence="1 2" key="1">
    <citation type="submission" date="2024-07" db="EMBL/GenBank/DDBJ databases">
        <title>Marimonas sp.nov., isolated from tidal-flat sediment.</title>
        <authorList>
            <person name="Jayan J.N."/>
            <person name="Lee S.S."/>
        </authorList>
    </citation>
    <scope>NUCLEOTIDE SEQUENCE [LARGE SCALE GENOMIC DNA]</scope>
    <source>
        <strain evidence="1 2">MJW-29</strain>
    </source>
</reference>
<evidence type="ECO:0000313" key="1">
    <source>
        <dbReference type="EMBL" id="MEW9918397.1"/>
    </source>
</evidence>